<sequence length="129" mass="14093">MSQSCGVHRRHSSPDRDTGKSAGPHRGSDIPPGESGPYSIPRKISETANPRDRIPGNDGELEDKGATSPRPENKETETRGSHDDQRTNGASHYSRSVMPIGKIYFSFQGNSFSPLFCRALQRLLTAALD</sequence>
<proteinExistence type="predicted"/>
<organism evidence="2">
    <name type="scientific">Amphimedon queenslandica</name>
    <name type="common">Sponge</name>
    <dbReference type="NCBI Taxonomy" id="400682"/>
    <lineage>
        <taxon>Eukaryota</taxon>
        <taxon>Metazoa</taxon>
        <taxon>Porifera</taxon>
        <taxon>Demospongiae</taxon>
        <taxon>Heteroscleromorpha</taxon>
        <taxon>Haplosclerida</taxon>
        <taxon>Niphatidae</taxon>
        <taxon>Amphimedon</taxon>
    </lineage>
</organism>
<accession>A0A1X7VIW9</accession>
<protein>
    <submittedName>
        <fullName evidence="2">Uncharacterized protein</fullName>
    </submittedName>
</protein>
<dbReference type="InParanoid" id="A0A1X7VIW9"/>
<reference evidence="2" key="1">
    <citation type="submission" date="2017-05" db="UniProtKB">
        <authorList>
            <consortium name="EnsemblMetazoa"/>
        </authorList>
    </citation>
    <scope>IDENTIFICATION</scope>
</reference>
<feature type="compositionally biased region" description="Basic and acidic residues" evidence="1">
    <location>
        <begin position="71"/>
        <end position="86"/>
    </location>
</feature>
<feature type="region of interest" description="Disordered" evidence="1">
    <location>
        <begin position="1"/>
        <end position="95"/>
    </location>
</feature>
<evidence type="ECO:0000256" key="1">
    <source>
        <dbReference type="SAM" id="MobiDB-lite"/>
    </source>
</evidence>
<dbReference type="EnsemblMetazoa" id="Aqu2.1.39427_001">
    <property type="protein sequence ID" value="Aqu2.1.39427_001"/>
    <property type="gene ID" value="Aqu2.1.39427"/>
</dbReference>
<dbReference type="AlphaFoldDB" id="A0A1X7VIW9"/>
<feature type="compositionally biased region" description="Basic and acidic residues" evidence="1">
    <location>
        <begin position="43"/>
        <end position="55"/>
    </location>
</feature>
<evidence type="ECO:0000313" key="2">
    <source>
        <dbReference type="EnsemblMetazoa" id="Aqu2.1.39427_001"/>
    </source>
</evidence>
<name>A0A1X7VIW9_AMPQE</name>